<feature type="transmembrane region" description="Helical" evidence="1">
    <location>
        <begin position="66"/>
        <end position="84"/>
    </location>
</feature>
<proteinExistence type="predicted"/>
<sequence length="134" mass="14839">MSVLAAFILSLFILFIVFDMLRRKKIREKYAALWLLVGLAMLVLAVFPRLLEFVAEILNVQVPSNLLFAMSIVLALGVCLHLSWEISVVEDETRVLAEESAILRAQLTALESRLDSLAGDTGPAPVRTEAPTDE</sequence>
<dbReference type="Proteomes" id="UP000711614">
    <property type="component" value="Unassembled WGS sequence"/>
</dbReference>
<keyword evidence="1" id="KW-0472">Membrane</keyword>
<dbReference type="RefSeq" id="WP_209681245.1">
    <property type="nucleotide sequence ID" value="NZ_JAGIOI010000001.1"/>
</dbReference>
<protein>
    <recommendedName>
        <fullName evidence="4">DUF2304 domain-containing protein</fullName>
    </recommendedName>
</protein>
<name>A0ABS4YZ33_9MICC</name>
<dbReference type="EMBL" id="JAGIOI010000001">
    <property type="protein sequence ID" value="MBP2413735.1"/>
    <property type="molecule type" value="Genomic_DNA"/>
</dbReference>
<keyword evidence="1" id="KW-0812">Transmembrane</keyword>
<reference evidence="2 3" key="1">
    <citation type="submission" date="2021-03" db="EMBL/GenBank/DDBJ databases">
        <title>Sequencing the genomes of 1000 actinobacteria strains.</title>
        <authorList>
            <person name="Klenk H.-P."/>
        </authorList>
    </citation>
    <scope>NUCLEOTIDE SEQUENCE [LARGE SCALE GENOMIC DNA]</scope>
    <source>
        <strain evidence="2 3">DSM 16005</strain>
    </source>
</reference>
<evidence type="ECO:0000256" key="1">
    <source>
        <dbReference type="SAM" id="Phobius"/>
    </source>
</evidence>
<dbReference type="InterPro" id="IPR019277">
    <property type="entry name" value="DUF2304"/>
</dbReference>
<gene>
    <name evidence="2" type="ORF">JOF48_002534</name>
</gene>
<comment type="caution">
    <text evidence="2">The sequence shown here is derived from an EMBL/GenBank/DDBJ whole genome shotgun (WGS) entry which is preliminary data.</text>
</comment>
<evidence type="ECO:0000313" key="2">
    <source>
        <dbReference type="EMBL" id="MBP2413735.1"/>
    </source>
</evidence>
<feature type="transmembrane region" description="Helical" evidence="1">
    <location>
        <begin position="6"/>
        <end position="21"/>
    </location>
</feature>
<dbReference type="Pfam" id="PF10066">
    <property type="entry name" value="DUF2304"/>
    <property type="match status" value="1"/>
</dbReference>
<feature type="transmembrane region" description="Helical" evidence="1">
    <location>
        <begin position="33"/>
        <end position="51"/>
    </location>
</feature>
<keyword evidence="1" id="KW-1133">Transmembrane helix</keyword>
<keyword evidence="3" id="KW-1185">Reference proteome</keyword>
<evidence type="ECO:0008006" key="4">
    <source>
        <dbReference type="Google" id="ProtNLM"/>
    </source>
</evidence>
<evidence type="ECO:0000313" key="3">
    <source>
        <dbReference type="Proteomes" id="UP000711614"/>
    </source>
</evidence>
<accession>A0ABS4YZ33</accession>
<organism evidence="2 3">
    <name type="scientific">Arthrobacter stackebrandtii</name>
    <dbReference type="NCBI Taxonomy" id="272161"/>
    <lineage>
        <taxon>Bacteria</taxon>
        <taxon>Bacillati</taxon>
        <taxon>Actinomycetota</taxon>
        <taxon>Actinomycetes</taxon>
        <taxon>Micrococcales</taxon>
        <taxon>Micrococcaceae</taxon>
        <taxon>Arthrobacter</taxon>
    </lineage>
</organism>